<dbReference type="SMART" id="SM00079">
    <property type="entry name" value="PBPe"/>
    <property type="match status" value="1"/>
</dbReference>
<dbReference type="Proteomes" id="UP000003244">
    <property type="component" value="Unassembled WGS sequence"/>
</dbReference>
<proteinExistence type="predicted"/>
<keyword evidence="1 2" id="KW-0732">Signal</keyword>
<reference evidence="5 6" key="1">
    <citation type="submission" date="2010-08" db="EMBL/GenBank/DDBJ databases">
        <authorList>
            <person name="Harkins D.M."/>
            <person name="Madupu R."/>
            <person name="Durkin A.S."/>
            <person name="Torralba M."/>
            <person name="Methe B."/>
            <person name="Sutton G.G."/>
            <person name="Nelson K.E."/>
        </authorList>
    </citation>
    <scope>NUCLEOTIDE SEQUENCE [LARGE SCALE GENOMIC DNA]</scope>
    <source>
        <strain evidence="5 6">DSM 17678</strain>
    </source>
</reference>
<dbReference type="EMBL" id="ADGQ01000027">
    <property type="protein sequence ID" value="EFM65107.1"/>
    <property type="molecule type" value="Genomic_DNA"/>
</dbReference>
<accession>E0E1Y4</accession>
<dbReference type="PANTHER" id="PTHR35936:SF34">
    <property type="entry name" value="ABC TRANSPORTER EXTRACELLULAR-BINDING PROTEIN YCKB-RELATED"/>
    <property type="match status" value="1"/>
</dbReference>
<dbReference type="STRING" id="596315.HMPREF0634_1168"/>
<comment type="caution">
    <text evidence="5">The sequence shown here is derived from an EMBL/GenBank/DDBJ whole genome shotgun (WGS) entry which is preliminary data.</text>
</comment>
<gene>
    <name evidence="5" type="ORF">HMPREF0634_1168</name>
</gene>
<feature type="domain" description="Ionotropic glutamate receptor C-terminal" evidence="4">
    <location>
        <begin position="41"/>
        <end position="266"/>
    </location>
</feature>
<evidence type="ECO:0000259" key="3">
    <source>
        <dbReference type="SMART" id="SM00062"/>
    </source>
</evidence>
<dbReference type="PANTHER" id="PTHR35936">
    <property type="entry name" value="MEMBRANE-BOUND LYTIC MUREIN TRANSGLYCOSYLASE F"/>
    <property type="match status" value="1"/>
</dbReference>
<dbReference type="eggNOG" id="COG0834">
    <property type="taxonomic scope" value="Bacteria"/>
</dbReference>
<dbReference type="RefSeq" id="WP_007788700.1">
    <property type="nucleotide sequence ID" value="NZ_ADGQ01000027.1"/>
</dbReference>
<evidence type="ECO:0000256" key="2">
    <source>
        <dbReference type="SAM" id="SignalP"/>
    </source>
</evidence>
<dbReference type="SMART" id="SM00062">
    <property type="entry name" value="PBPb"/>
    <property type="match status" value="1"/>
</dbReference>
<evidence type="ECO:0000313" key="6">
    <source>
        <dbReference type="Proteomes" id="UP000003244"/>
    </source>
</evidence>
<dbReference type="PROSITE" id="PS51257">
    <property type="entry name" value="PROKAR_LIPOPROTEIN"/>
    <property type="match status" value="1"/>
</dbReference>
<evidence type="ECO:0000259" key="4">
    <source>
        <dbReference type="SMART" id="SM00079"/>
    </source>
</evidence>
<name>E0E1Y4_9FIRM</name>
<dbReference type="Gene3D" id="3.40.190.10">
    <property type="entry name" value="Periplasmic binding protein-like II"/>
    <property type="match status" value="2"/>
</dbReference>
<dbReference type="SUPFAM" id="SSF53850">
    <property type="entry name" value="Periplasmic binding protein-like II"/>
    <property type="match status" value="1"/>
</dbReference>
<dbReference type="OrthoDB" id="9775197at2"/>
<dbReference type="CDD" id="cd00996">
    <property type="entry name" value="PBP2_AatB_like"/>
    <property type="match status" value="1"/>
</dbReference>
<protein>
    <submittedName>
        <fullName evidence="5">ABC transporter, substrate-binding protein, family 3</fullName>
    </submittedName>
</protein>
<dbReference type="AlphaFoldDB" id="E0E1Y4"/>
<dbReference type="InterPro" id="IPR001638">
    <property type="entry name" value="Solute-binding_3/MltF_N"/>
</dbReference>
<dbReference type="GeneID" id="84800224"/>
<dbReference type="GO" id="GO:0015276">
    <property type="term" value="F:ligand-gated monoatomic ion channel activity"/>
    <property type="evidence" value="ECO:0007669"/>
    <property type="project" value="InterPro"/>
</dbReference>
<dbReference type="InterPro" id="IPR001320">
    <property type="entry name" value="Iontro_rcpt_C"/>
</dbReference>
<feature type="chain" id="PRO_5038914318" evidence="2">
    <location>
        <begin position="20"/>
        <end position="266"/>
    </location>
</feature>
<sequence length="266" mass="29879">MKKGIIKKTVMLGLGLVLATGLVACSDKKDDQKATSTDKKEIVMGLDNTFVPMGFLNDKNELEGFDIDLANEAFKRAGYTVKFQNIDWSMKEQALDNGNVDCLWNGYSITEERKARVAFSKPYFDNKQIAITMSTESPTKLADLKDQVVGTQAASSALEAIEANKEFIGMIKDQKPVTYDTYDKALRDLEIGRIKSVVGDEVLLKYYITQRGADKYKVLEGDLGSEQYGVGFRKKDTDLRDKIDKALDDMKADGTFDKIKKKWFNQ</sequence>
<evidence type="ECO:0000256" key="1">
    <source>
        <dbReference type="ARBA" id="ARBA00022729"/>
    </source>
</evidence>
<feature type="domain" description="Solute-binding protein family 3/N-terminal" evidence="3">
    <location>
        <begin position="41"/>
        <end position="266"/>
    </location>
</feature>
<organism evidence="5 6">
    <name type="scientific">Peptostreptococcus stomatis DSM 17678</name>
    <dbReference type="NCBI Taxonomy" id="596315"/>
    <lineage>
        <taxon>Bacteria</taxon>
        <taxon>Bacillati</taxon>
        <taxon>Bacillota</taxon>
        <taxon>Clostridia</taxon>
        <taxon>Peptostreptococcales</taxon>
        <taxon>Peptostreptococcaceae</taxon>
        <taxon>Peptostreptococcus</taxon>
    </lineage>
</organism>
<keyword evidence="6" id="KW-1185">Reference proteome</keyword>
<feature type="signal peptide" evidence="2">
    <location>
        <begin position="1"/>
        <end position="19"/>
    </location>
</feature>
<evidence type="ECO:0000313" key="5">
    <source>
        <dbReference type="EMBL" id="EFM65107.1"/>
    </source>
</evidence>
<dbReference type="Pfam" id="PF00497">
    <property type="entry name" value="SBP_bac_3"/>
    <property type="match status" value="1"/>
</dbReference>
<dbReference type="GO" id="GO:0016020">
    <property type="term" value="C:membrane"/>
    <property type="evidence" value="ECO:0007669"/>
    <property type="project" value="InterPro"/>
</dbReference>